<name>A0AAY5KEW5_ESOLU</name>
<dbReference type="Proteomes" id="UP000265140">
    <property type="component" value="Chromosome 8"/>
</dbReference>
<dbReference type="PANTHER" id="PTHR47695">
    <property type="entry name" value="PID DOMAIN-CONTAINING PROTEIN"/>
    <property type="match status" value="1"/>
</dbReference>
<proteinExistence type="predicted"/>
<dbReference type="PANTHER" id="PTHR47695:SF3">
    <property type="entry name" value="PID DOMAIN-CONTAINING PROTEIN"/>
    <property type="match status" value="1"/>
</dbReference>
<dbReference type="GO" id="GO:0005737">
    <property type="term" value="C:cytoplasm"/>
    <property type="evidence" value="ECO:0007669"/>
    <property type="project" value="TreeGrafter"/>
</dbReference>
<dbReference type="Pfam" id="PF21792">
    <property type="entry name" value="DAB2_SBM"/>
    <property type="match status" value="1"/>
</dbReference>
<dbReference type="SUPFAM" id="SSF50729">
    <property type="entry name" value="PH domain-like"/>
    <property type="match status" value="1"/>
</dbReference>
<organism evidence="1 2">
    <name type="scientific">Esox lucius</name>
    <name type="common">Northern pike</name>
    <dbReference type="NCBI Taxonomy" id="8010"/>
    <lineage>
        <taxon>Eukaryota</taxon>
        <taxon>Metazoa</taxon>
        <taxon>Chordata</taxon>
        <taxon>Craniata</taxon>
        <taxon>Vertebrata</taxon>
        <taxon>Euteleostomi</taxon>
        <taxon>Actinopterygii</taxon>
        <taxon>Neopterygii</taxon>
        <taxon>Teleostei</taxon>
        <taxon>Protacanthopterygii</taxon>
        <taxon>Esociformes</taxon>
        <taxon>Esocidae</taxon>
        <taxon>Esox</taxon>
    </lineage>
</organism>
<accession>A0AAY5KEW5</accession>
<reference evidence="1" key="2">
    <citation type="submission" date="2025-08" db="UniProtKB">
        <authorList>
            <consortium name="Ensembl"/>
        </authorList>
    </citation>
    <scope>IDENTIFICATION</scope>
</reference>
<dbReference type="Gene3D" id="2.30.29.30">
    <property type="entry name" value="Pleckstrin-homology domain (PH domain)/Phosphotyrosine-binding domain (PTB)"/>
    <property type="match status" value="1"/>
</dbReference>
<reference evidence="1 2" key="1">
    <citation type="submission" date="2020-02" db="EMBL/GenBank/DDBJ databases">
        <title>Esox lucius (northern pike) genome, fEsoLuc1, primary haplotype.</title>
        <authorList>
            <person name="Myers G."/>
            <person name="Karagic N."/>
            <person name="Meyer A."/>
            <person name="Pippel M."/>
            <person name="Reichard M."/>
            <person name="Winkler S."/>
            <person name="Tracey A."/>
            <person name="Sims Y."/>
            <person name="Howe K."/>
            <person name="Rhie A."/>
            <person name="Formenti G."/>
            <person name="Durbin R."/>
            <person name="Fedrigo O."/>
            <person name="Jarvis E.D."/>
        </authorList>
    </citation>
    <scope>NUCLEOTIDE SEQUENCE [LARGE SCALE GENOMIC DNA]</scope>
</reference>
<dbReference type="InterPro" id="IPR048559">
    <property type="entry name" value="DAB1/2_SBM"/>
</dbReference>
<reference evidence="1" key="3">
    <citation type="submission" date="2025-09" db="UniProtKB">
        <authorList>
            <consortium name="Ensembl"/>
        </authorList>
    </citation>
    <scope>IDENTIFICATION</scope>
</reference>
<dbReference type="AlphaFoldDB" id="A0AAY5KEW5"/>
<protein>
    <recommendedName>
        <fullName evidence="3">PID domain-containing protein</fullName>
    </recommendedName>
</protein>
<keyword evidence="2" id="KW-1185">Reference proteome</keyword>
<dbReference type="Ensembl" id="ENSELUT00000090895.1">
    <property type="protein sequence ID" value="ENSELUP00000087286.1"/>
    <property type="gene ID" value="ENSELUG00000042393.1"/>
</dbReference>
<dbReference type="InterPro" id="IPR011993">
    <property type="entry name" value="PH-like_dom_sf"/>
</dbReference>
<sequence>MSNIFPTFSGTSVTNPPCDVTCRFQGDGVRYKAKLIGMDFVPVAQGEKTCLDSMMKLKGQEVAARNQGRHKQRVWLKVTAAAVTILDERTGVRHHIAATENKPKYLASYVR</sequence>
<dbReference type="GeneTree" id="ENSGT00940000155567"/>
<evidence type="ECO:0000313" key="1">
    <source>
        <dbReference type="Ensembl" id="ENSELUP00000087286.1"/>
    </source>
</evidence>
<evidence type="ECO:0008006" key="3">
    <source>
        <dbReference type="Google" id="ProtNLM"/>
    </source>
</evidence>
<evidence type="ECO:0000313" key="2">
    <source>
        <dbReference type="Proteomes" id="UP000265140"/>
    </source>
</evidence>